<dbReference type="Proteomes" id="UP000024942">
    <property type="component" value="Unassembled WGS sequence"/>
</dbReference>
<sequence length="63" mass="6790">MDRSGMNANGFVSLTVAIQLLETSRMDYSERRPHTAHNGQSPAEFARNVGLCHAGKAKIAAGF</sequence>
<gene>
    <name evidence="1" type="ORF">HOC_19336</name>
</gene>
<dbReference type="STRING" id="1280953.HOC_19336"/>
<evidence type="ECO:0000313" key="2">
    <source>
        <dbReference type="Proteomes" id="UP000024942"/>
    </source>
</evidence>
<dbReference type="EMBL" id="ARYL01000058">
    <property type="protein sequence ID" value="KDA00355.1"/>
    <property type="molecule type" value="Genomic_DNA"/>
</dbReference>
<evidence type="ECO:0000313" key="1">
    <source>
        <dbReference type="EMBL" id="KDA00355.1"/>
    </source>
</evidence>
<dbReference type="AlphaFoldDB" id="A0A059G2G4"/>
<organism evidence="1 2">
    <name type="scientific">Hyphomonas oceanitis SCH89</name>
    <dbReference type="NCBI Taxonomy" id="1280953"/>
    <lineage>
        <taxon>Bacteria</taxon>
        <taxon>Pseudomonadati</taxon>
        <taxon>Pseudomonadota</taxon>
        <taxon>Alphaproteobacteria</taxon>
        <taxon>Hyphomonadales</taxon>
        <taxon>Hyphomonadaceae</taxon>
        <taxon>Hyphomonas</taxon>
    </lineage>
</organism>
<reference evidence="1 2" key="1">
    <citation type="journal article" date="2014" name="Antonie Van Leeuwenhoek">
        <title>Hyphomonas beringensis sp. nov. and Hyphomonas chukchiensis sp. nov., isolated from surface seawater of the Bering Sea and Chukchi Sea.</title>
        <authorList>
            <person name="Li C."/>
            <person name="Lai Q."/>
            <person name="Li G."/>
            <person name="Dong C."/>
            <person name="Wang J."/>
            <person name="Liao Y."/>
            <person name="Shao Z."/>
        </authorList>
    </citation>
    <scope>NUCLEOTIDE SEQUENCE [LARGE SCALE GENOMIC DNA]</scope>
    <source>
        <strain evidence="1 2">SCH89</strain>
    </source>
</reference>
<protein>
    <recommendedName>
        <fullName evidence="3">Transposase</fullName>
    </recommendedName>
</protein>
<name>A0A059G2G4_9PROT</name>
<proteinExistence type="predicted"/>
<accession>A0A059G2G4</accession>
<keyword evidence="2" id="KW-1185">Reference proteome</keyword>
<evidence type="ECO:0008006" key="3">
    <source>
        <dbReference type="Google" id="ProtNLM"/>
    </source>
</evidence>
<comment type="caution">
    <text evidence="1">The sequence shown here is derived from an EMBL/GenBank/DDBJ whole genome shotgun (WGS) entry which is preliminary data.</text>
</comment>